<protein>
    <recommendedName>
        <fullName evidence="3">Ig-like domain-containing protein</fullName>
    </recommendedName>
</protein>
<gene>
    <name evidence="1" type="ORF">ElyMa_001648900</name>
</gene>
<evidence type="ECO:0000313" key="2">
    <source>
        <dbReference type="Proteomes" id="UP000762676"/>
    </source>
</evidence>
<comment type="caution">
    <text evidence="1">The sequence shown here is derived from an EMBL/GenBank/DDBJ whole genome shotgun (WGS) entry which is preliminary data.</text>
</comment>
<evidence type="ECO:0008006" key="3">
    <source>
        <dbReference type="Google" id="ProtNLM"/>
    </source>
</evidence>
<dbReference type="EMBL" id="BMAT01003340">
    <property type="protein sequence ID" value="GFS23804.1"/>
    <property type="molecule type" value="Genomic_DNA"/>
</dbReference>
<proteinExistence type="predicted"/>
<keyword evidence="2" id="KW-1185">Reference proteome</keyword>
<sequence length="154" mass="16514">MLWSQLSSGSATASGQAIRATGKSYTLNLMLLTQLIHHCKVRRTCRTPRLAARKVSSVYIEQQHSWPPPHGARSVTREPACWGGTVVVPELETVVNFCIPDASHSQQPPVKWIHSTAAGAVSVTALLEQQRCACPVGSSGSSSCRSLPNRGLLG</sequence>
<reference evidence="1 2" key="1">
    <citation type="journal article" date="2021" name="Elife">
        <title>Chloroplast acquisition without the gene transfer in kleptoplastic sea slugs, Plakobranchus ocellatus.</title>
        <authorList>
            <person name="Maeda T."/>
            <person name="Takahashi S."/>
            <person name="Yoshida T."/>
            <person name="Shimamura S."/>
            <person name="Takaki Y."/>
            <person name="Nagai Y."/>
            <person name="Toyoda A."/>
            <person name="Suzuki Y."/>
            <person name="Arimoto A."/>
            <person name="Ishii H."/>
            <person name="Satoh N."/>
            <person name="Nishiyama T."/>
            <person name="Hasebe M."/>
            <person name="Maruyama T."/>
            <person name="Minagawa J."/>
            <person name="Obokata J."/>
            <person name="Shigenobu S."/>
        </authorList>
    </citation>
    <scope>NUCLEOTIDE SEQUENCE [LARGE SCALE GENOMIC DNA]</scope>
</reference>
<organism evidence="1 2">
    <name type="scientific">Elysia marginata</name>
    <dbReference type="NCBI Taxonomy" id="1093978"/>
    <lineage>
        <taxon>Eukaryota</taxon>
        <taxon>Metazoa</taxon>
        <taxon>Spiralia</taxon>
        <taxon>Lophotrochozoa</taxon>
        <taxon>Mollusca</taxon>
        <taxon>Gastropoda</taxon>
        <taxon>Heterobranchia</taxon>
        <taxon>Euthyneura</taxon>
        <taxon>Panpulmonata</taxon>
        <taxon>Sacoglossa</taxon>
        <taxon>Placobranchoidea</taxon>
        <taxon>Plakobranchidae</taxon>
        <taxon>Elysia</taxon>
    </lineage>
</organism>
<dbReference type="AlphaFoldDB" id="A0AAV4JM18"/>
<evidence type="ECO:0000313" key="1">
    <source>
        <dbReference type="EMBL" id="GFS23804.1"/>
    </source>
</evidence>
<accession>A0AAV4JM18</accession>
<dbReference type="Proteomes" id="UP000762676">
    <property type="component" value="Unassembled WGS sequence"/>
</dbReference>
<name>A0AAV4JM18_9GAST</name>